<dbReference type="SUPFAM" id="SSF53850">
    <property type="entry name" value="Periplasmic binding protein-like II"/>
    <property type="match status" value="1"/>
</dbReference>
<name>A0A0D1BQC1_CLOBO</name>
<dbReference type="EMBL" id="JXSU01000007">
    <property type="protein sequence ID" value="KIS22465.1"/>
    <property type="molecule type" value="Genomic_DNA"/>
</dbReference>
<dbReference type="SMART" id="SM00079">
    <property type="entry name" value="PBPe"/>
    <property type="match status" value="1"/>
</dbReference>
<dbReference type="InterPro" id="IPR001638">
    <property type="entry name" value="Solute-binding_3/MltF_N"/>
</dbReference>
<feature type="domain" description="Solute-binding protein family 3/N-terminal" evidence="5">
    <location>
        <begin position="40"/>
        <end position="263"/>
    </location>
</feature>
<evidence type="ECO:0000256" key="2">
    <source>
        <dbReference type="ARBA" id="ARBA00010333"/>
    </source>
</evidence>
<dbReference type="GO" id="GO:0015276">
    <property type="term" value="F:ligand-gated monoatomic ion channel activity"/>
    <property type="evidence" value="ECO:0007669"/>
    <property type="project" value="InterPro"/>
</dbReference>
<dbReference type="PANTHER" id="PTHR35936">
    <property type="entry name" value="MEMBRANE-BOUND LYTIC MUREIN TRANSGLYCOSYLASE F"/>
    <property type="match status" value="1"/>
</dbReference>
<dbReference type="RefSeq" id="WP_043031235.1">
    <property type="nucleotide sequence ID" value="NZ_JXSU01000007.1"/>
</dbReference>
<dbReference type="InterPro" id="IPR001320">
    <property type="entry name" value="Iontro_rcpt_C"/>
</dbReference>
<reference evidence="7 8" key="1">
    <citation type="submission" date="2014-06" db="EMBL/GenBank/DDBJ databases">
        <title>Genome characterization of distinct group I Clostridium botulinum lineages.</title>
        <authorList>
            <person name="Giordani F."/>
            <person name="Anselmo A."/>
            <person name="Fillo S."/>
            <person name="Palozzi A.M."/>
            <person name="Fortunato A."/>
            <person name="Gentile B."/>
            <person name="Ciammaruconi A."/>
            <person name="Anniballi F."/>
            <person name="De Medici D."/>
            <person name="Lista F."/>
        </authorList>
    </citation>
    <scope>NUCLEOTIDE SEQUENCE [LARGE SCALE GENOMIC DNA]</scope>
    <source>
        <strain evidence="7 8">B2 450</strain>
    </source>
</reference>
<dbReference type="Proteomes" id="UP000032250">
    <property type="component" value="Unassembled WGS sequence"/>
</dbReference>
<evidence type="ECO:0000259" key="6">
    <source>
        <dbReference type="SMART" id="SM00079"/>
    </source>
</evidence>
<evidence type="ECO:0000256" key="3">
    <source>
        <dbReference type="ARBA" id="ARBA00022729"/>
    </source>
</evidence>
<dbReference type="PATRIC" id="fig|1379739.3.peg.764"/>
<comment type="caution">
    <text evidence="7">The sequence shown here is derived from an EMBL/GenBank/DDBJ whole genome shotgun (WGS) entry which is preliminary data.</text>
</comment>
<keyword evidence="3" id="KW-0732">Signal</keyword>
<dbReference type="InterPro" id="IPR018313">
    <property type="entry name" value="SBP_3_CS"/>
</dbReference>
<organism evidence="7 8">
    <name type="scientific">Clostridium botulinum B2 450</name>
    <dbReference type="NCBI Taxonomy" id="1379739"/>
    <lineage>
        <taxon>Bacteria</taxon>
        <taxon>Bacillati</taxon>
        <taxon>Bacillota</taxon>
        <taxon>Clostridia</taxon>
        <taxon>Eubacteriales</taxon>
        <taxon>Clostridiaceae</taxon>
        <taxon>Clostridium</taxon>
    </lineage>
</organism>
<accession>A0A0D1BQC1</accession>
<dbReference type="PANTHER" id="PTHR35936:SF34">
    <property type="entry name" value="ABC TRANSPORTER EXTRACELLULAR-BINDING PROTEIN YCKB-RELATED"/>
    <property type="match status" value="1"/>
</dbReference>
<dbReference type="Gene3D" id="3.40.190.10">
    <property type="entry name" value="Periplasmic binding protein-like II"/>
    <property type="match status" value="2"/>
</dbReference>
<dbReference type="GO" id="GO:0030313">
    <property type="term" value="C:cell envelope"/>
    <property type="evidence" value="ECO:0007669"/>
    <property type="project" value="UniProtKB-SubCell"/>
</dbReference>
<dbReference type="AlphaFoldDB" id="A0A0D1BQC1"/>
<dbReference type="SMART" id="SM00062">
    <property type="entry name" value="PBPb"/>
    <property type="match status" value="1"/>
</dbReference>
<dbReference type="HOGENOM" id="CLU_019602_18_2_9"/>
<comment type="subcellular location">
    <subcellularLocation>
        <location evidence="1">Cell envelope</location>
    </subcellularLocation>
</comment>
<evidence type="ECO:0000313" key="7">
    <source>
        <dbReference type="EMBL" id="KIS22465.1"/>
    </source>
</evidence>
<dbReference type="GO" id="GO:0016020">
    <property type="term" value="C:membrane"/>
    <property type="evidence" value="ECO:0007669"/>
    <property type="project" value="InterPro"/>
</dbReference>
<dbReference type="PROSITE" id="PS01039">
    <property type="entry name" value="SBP_BACTERIAL_3"/>
    <property type="match status" value="1"/>
</dbReference>
<sequence>MKKKNILFSILIMGLIFMLTGCGNKSKEDTSLKDIKNKGEFVVGLDDSFPPMGFKNDKGEIVGFDIDLAKEVAKKMGVKVVFKPVQWDGVVLSLNNKDIDVIWNGLTITEKRKEQINFSKPYVENKQIIVVNNDSNIKSKKDLNKKTVAIQLGSSSEVALDSDKDFVKSLKELKKYSNNTEALMDLQAKRVDAVVVDEVVGRYYISKKPNVFKVLDEDFGGESYGVGFRKTDNSFREAVDKALDEVIKDGTADKISEKWFGKGILKK</sequence>
<proteinExistence type="inferred from homology"/>
<dbReference type="OrthoDB" id="9775197at2"/>
<comment type="similarity">
    <text evidence="2 4">Belongs to the bacterial solute-binding protein 3 family.</text>
</comment>
<evidence type="ECO:0000256" key="4">
    <source>
        <dbReference type="RuleBase" id="RU003744"/>
    </source>
</evidence>
<dbReference type="Pfam" id="PF00497">
    <property type="entry name" value="SBP_bac_3"/>
    <property type="match status" value="1"/>
</dbReference>
<evidence type="ECO:0000313" key="8">
    <source>
        <dbReference type="Proteomes" id="UP000032250"/>
    </source>
</evidence>
<gene>
    <name evidence="7" type="ORF">N495_02295</name>
</gene>
<protein>
    <submittedName>
        <fullName evidence="7">Amino acid ABC transporter substrate-binding protein</fullName>
    </submittedName>
</protein>
<feature type="domain" description="Ionotropic glutamate receptor C-terminal" evidence="6">
    <location>
        <begin position="40"/>
        <end position="262"/>
    </location>
</feature>
<dbReference type="CDD" id="cd00996">
    <property type="entry name" value="PBP2_AatB_like"/>
    <property type="match status" value="1"/>
</dbReference>
<evidence type="ECO:0000256" key="1">
    <source>
        <dbReference type="ARBA" id="ARBA00004196"/>
    </source>
</evidence>
<evidence type="ECO:0000259" key="5">
    <source>
        <dbReference type="SMART" id="SM00062"/>
    </source>
</evidence>
<dbReference type="PROSITE" id="PS51257">
    <property type="entry name" value="PROKAR_LIPOPROTEIN"/>
    <property type="match status" value="1"/>
</dbReference>